<dbReference type="SUPFAM" id="SSF51658">
    <property type="entry name" value="Xylose isomerase-like"/>
    <property type="match status" value="1"/>
</dbReference>
<proteinExistence type="predicted"/>
<keyword evidence="2" id="KW-1185">Reference proteome</keyword>
<dbReference type="Proteomes" id="UP000253769">
    <property type="component" value="Unassembled WGS sequence"/>
</dbReference>
<dbReference type="Pfam" id="PF05114">
    <property type="entry name" value="MbnB_TglH_ChrH"/>
    <property type="match status" value="1"/>
</dbReference>
<dbReference type="PANTHER" id="PTHR42194:SF1">
    <property type="entry name" value="UPF0276 PROTEIN HI_1600"/>
    <property type="match status" value="1"/>
</dbReference>
<evidence type="ECO:0000313" key="2">
    <source>
        <dbReference type="Proteomes" id="UP000253769"/>
    </source>
</evidence>
<protein>
    <submittedName>
        <fullName evidence="1">DUF692 domain-containing protein</fullName>
    </submittedName>
</protein>
<dbReference type="AlphaFoldDB" id="A0A369WR92"/>
<accession>A0A369WR92</accession>
<name>A0A369WR92_9GAMM</name>
<dbReference type="Gene3D" id="3.20.20.150">
    <property type="entry name" value="Divalent-metal-dependent TIM barrel enzymes"/>
    <property type="match status" value="1"/>
</dbReference>
<gene>
    <name evidence="1" type="ORF">DV711_03300</name>
</gene>
<evidence type="ECO:0000313" key="1">
    <source>
        <dbReference type="EMBL" id="RDE24628.1"/>
    </source>
</evidence>
<dbReference type="InterPro" id="IPR007801">
    <property type="entry name" value="MbnB/TglH/ChrH"/>
</dbReference>
<comment type="caution">
    <text evidence="1">The sequence shown here is derived from an EMBL/GenBank/DDBJ whole genome shotgun (WGS) entry which is preliminary data.</text>
</comment>
<reference evidence="1 2" key="1">
    <citation type="submission" date="2018-07" db="EMBL/GenBank/DDBJ databases">
        <title>Motiliproteus coralliicola sp. nov., a bacterium isolated from Coral.</title>
        <authorList>
            <person name="Wang G."/>
        </authorList>
    </citation>
    <scope>NUCLEOTIDE SEQUENCE [LARGE SCALE GENOMIC DNA]</scope>
    <source>
        <strain evidence="1 2">C34</strain>
    </source>
</reference>
<dbReference type="NCBIfam" id="NF003818">
    <property type="entry name" value="PRK05409.1"/>
    <property type="match status" value="1"/>
</dbReference>
<sequence length="292" mass="32364">MQQQLFDRQGVAIGVGLRHPHYQDILAAPAPIDFVEVHSENFFGQGSAARSLLLEVSQQYPVSLHSTAMGLGSEHEIPEPYLDSLGQLVEQISPVLLSDHAAFAWSQWRDSPIHAGDLLPLAYNDNNLEIISRNIDRCQQRLGRRLLVENVSAYITPKNSSMSETEFLAAITHKTDCGLLVDLNNIVVNARNLAVEDVDSYAKSWLDEIPADKVGEIHLAGYSAAPSGEIVIDDHAQPVSEEVWLLYAYALKQFGSVPTLIEWDNQLPDWQVLIAEAQKARALANEVLLHDD</sequence>
<dbReference type="EMBL" id="QQOH01000001">
    <property type="protein sequence ID" value="RDE24628.1"/>
    <property type="molecule type" value="Genomic_DNA"/>
</dbReference>
<dbReference type="RefSeq" id="WP_114694215.1">
    <property type="nucleotide sequence ID" value="NZ_QQOH01000001.1"/>
</dbReference>
<dbReference type="PANTHER" id="PTHR42194">
    <property type="entry name" value="UPF0276 PROTEIN HI_1600"/>
    <property type="match status" value="1"/>
</dbReference>
<organism evidence="1 2">
    <name type="scientific">Motiliproteus coralliicola</name>
    <dbReference type="NCBI Taxonomy" id="2283196"/>
    <lineage>
        <taxon>Bacteria</taxon>
        <taxon>Pseudomonadati</taxon>
        <taxon>Pseudomonadota</taxon>
        <taxon>Gammaproteobacteria</taxon>
        <taxon>Oceanospirillales</taxon>
        <taxon>Oceanospirillaceae</taxon>
        <taxon>Motiliproteus</taxon>
    </lineage>
</organism>
<dbReference type="OrthoDB" id="9763101at2"/>
<dbReference type="InterPro" id="IPR036237">
    <property type="entry name" value="Xyl_isomerase-like_sf"/>
</dbReference>